<dbReference type="InterPro" id="IPR054644">
    <property type="entry name" value="Xrt_dep_XDD4"/>
</dbReference>
<keyword evidence="1" id="KW-0732">Signal</keyword>
<accession>A0ABS1DY74</accession>
<dbReference type="InterPro" id="IPR013424">
    <property type="entry name" value="Ice-binding_C"/>
</dbReference>
<dbReference type="Pfam" id="PF07589">
    <property type="entry name" value="PEP-CTERM"/>
    <property type="match status" value="1"/>
</dbReference>
<dbReference type="EMBL" id="NRRU01000093">
    <property type="protein sequence ID" value="MBK1715041.1"/>
    <property type="molecule type" value="Genomic_DNA"/>
</dbReference>
<evidence type="ECO:0000259" key="2">
    <source>
        <dbReference type="Pfam" id="PF07589"/>
    </source>
</evidence>
<dbReference type="RefSeq" id="WP_200379744.1">
    <property type="nucleotide sequence ID" value="NZ_NRRU01000093.1"/>
</dbReference>
<keyword evidence="4" id="KW-1185">Reference proteome</keyword>
<dbReference type="Proteomes" id="UP001041814">
    <property type="component" value="Unassembled WGS sequence"/>
</dbReference>
<evidence type="ECO:0000313" key="4">
    <source>
        <dbReference type="Proteomes" id="UP001041814"/>
    </source>
</evidence>
<reference evidence="3" key="2">
    <citation type="journal article" date="2020" name="Microorganisms">
        <title>Osmotic Adaptation and Compatible Solute Biosynthesis of Phototrophic Bacteria as Revealed from Genome Analyses.</title>
        <authorList>
            <person name="Imhoff J.F."/>
            <person name="Rahn T."/>
            <person name="Kunzel S."/>
            <person name="Keller A."/>
            <person name="Neulinger S.C."/>
        </authorList>
    </citation>
    <scope>NUCLEOTIDE SEQUENCE</scope>
    <source>
        <strain evidence="3">IM 151</strain>
    </source>
</reference>
<comment type="caution">
    <text evidence="3">The sequence shown here is derived from an EMBL/GenBank/DDBJ whole genome shotgun (WGS) entry which is preliminary data.</text>
</comment>
<feature type="chain" id="PRO_5046743706" evidence="1">
    <location>
        <begin position="21"/>
        <end position="247"/>
    </location>
</feature>
<sequence>MKKKLISLVFASFASLGVSAAPVTFAGSQNQLAATVSFELVGNQLQVVLSNTGAADVRTGEQVLTAVFFDLGAAVSLQAISALSGAATYTGTSFVSAAGSNVGGEWAYKTVTQYGATAGISSSSLGSVFGQDDRIDVNSNLDGPLRPDGLQYGITTATDNRGTGASGVAGSPLTAGSVSFLFDVVGALDLDSISKVTFQYGIALGEPNFSGKLQDGSGGGTVPEPASLALAGAALLGLAATRRRRRG</sequence>
<name>A0ABS1DY74_RUBGE</name>
<protein>
    <submittedName>
        <fullName evidence="3">PEP-CTERM sorting domain-containing protein</fullName>
    </submittedName>
</protein>
<evidence type="ECO:0000313" key="3">
    <source>
        <dbReference type="EMBL" id="MBK1715041.1"/>
    </source>
</evidence>
<reference evidence="3" key="1">
    <citation type="submission" date="2017-08" db="EMBL/GenBank/DDBJ databases">
        <authorList>
            <person name="Imhoff J.F."/>
            <person name="Rahn T."/>
            <person name="Kuenzel S."/>
            <person name="Neulinger S.C."/>
        </authorList>
    </citation>
    <scope>NUCLEOTIDE SEQUENCE</scope>
    <source>
        <strain evidence="3">IM 151</strain>
    </source>
</reference>
<feature type="signal peptide" evidence="1">
    <location>
        <begin position="1"/>
        <end position="20"/>
    </location>
</feature>
<gene>
    <name evidence="3" type="ORF">CKO43_19965</name>
</gene>
<organism evidence="3 4">
    <name type="scientific">Rubrivivax gelatinosus</name>
    <name type="common">Rhodocyclus gelatinosus</name>
    <name type="synonym">Rhodopseudomonas gelatinosa</name>
    <dbReference type="NCBI Taxonomy" id="28068"/>
    <lineage>
        <taxon>Bacteria</taxon>
        <taxon>Pseudomonadati</taxon>
        <taxon>Pseudomonadota</taxon>
        <taxon>Betaproteobacteria</taxon>
        <taxon>Burkholderiales</taxon>
        <taxon>Sphaerotilaceae</taxon>
        <taxon>Rubrivivax</taxon>
    </lineage>
</organism>
<evidence type="ECO:0000256" key="1">
    <source>
        <dbReference type="SAM" id="SignalP"/>
    </source>
</evidence>
<proteinExistence type="predicted"/>
<feature type="domain" description="Ice-binding protein C-terminal" evidence="2">
    <location>
        <begin position="221"/>
        <end position="244"/>
    </location>
</feature>
<dbReference type="NCBIfam" id="NF045504">
    <property type="entry name" value="Xrt_dep_XDD4"/>
    <property type="match status" value="1"/>
</dbReference>
<dbReference type="NCBIfam" id="TIGR02595">
    <property type="entry name" value="PEP_CTERM"/>
    <property type="match status" value="1"/>
</dbReference>